<sequence length="49" mass="5596">MLIYKAVSANAPDAETTFMLLSSHKPVYSYSFQLKPQYLIILQSGRFLI</sequence>
<evidence type="ECO:0000313" key="2">
    <source>
        <dbReference type="Proteomes" id="UP000016496"/>
    </source>
</evidence>
<dbReference type="AlphaFoldDB" id="U2C8E8"/>
<dbReference type="Proteomes" id="UP000016496">
    <property type="component" value="Unassembled WGS sequence"/>
</dbReference>
<dbReference type="EMBL" id="AWSV01000183">
    <property type="protein sequence ID" value="ERI80790.1"/>
    <property type="molecule type" value="Genomic_DNA"/>
</dbReference>
<reference evidence="1 2" key="1">
    <citation type="submission" date="2013-08" db="EMBL/GenBank/DDBJ databases">
        <authorList>
            <person name="Weinstock G."/>
            <person name="Sodergren E."/>
            <person name="Wylie T."/>
            <person name="Fulton L."/>
            <person name="Fulton R."/>
            <person name="Fronick C."/>
            <person name="O'Laughlin M."/>
            <person name="Godfrey J."/>
            <person name="Miner T."/>
            <person name="Herter B."/>
            <person name="Appelbaum E."/>
            <person name="Cordes M."/>
            <person name="Lek S."/>
            <person name="Wollam A."/>
            <person name="Pepin K.H."/>
            <person name="Palsikar V.B."/>
            <person name="Mitreva M."/>
            <person name="Wilson R.K."/>
        </authorList>
    </citation>
    <scope>NUCLEOTIDE SEQUENCE [LARGE SCALE GENOMIC DNA]</scope>
    <source>
        <strain evidence="1 2">F0041</strain>
    </source>
</reference>
<evidence type="ECO:0000313" key="1">
    <source>
        <dbReference type="EMBL" id="ERI80790.1"/>
    </source>
</evidence>
<protein>
    <submittedName>
        <fullName evidence="1">Uncharacterized protein</fullName>
    </submittedName>
</protein>
<comment type="caution">
    <text evidence="1">The sequence shown here is derived from an EMBL/GenBank/DDBJ whole genome shotgun (WGS) entry which is preliminary data.</text>
</comment>
<accession>U2C8E8</accession>
<dbReference type="HOGENOM" id="CLU_3132483_0_0_10"/>
<gene>
    <name evidence="1" type="ORF">HMPREF1981_03593</name>
</gene>
<name>U2C8E8_9BACE</name>
<proteinExistence type="predicted"/>
<organism evidence="1 2">
    <name type="scientific">Bacteroides pyogenes F0041</name>
    <dbReference type="NCBI Taxonomy" id="1321819"/>
    <lineage>
        <taxon>Bacteria</taxon>
        <taxon>Pseudomonadati</taxon>
        <taxon>Bacteroidota</taxon>
        <taxon>Bacteroidia</taxon>
        <taxon>Bacteroidales</taxon>
        <taxon>Bacteroidaceae</taxon>
        <taxon>Bacteroides</taxon>
    </lineage>
</organism>